<dbReference type="PROSITE" id="PS50238">
    <property type="entry name" value="RHOGAP"/>
    <property type="match status" value="1"/>
</dbReference>
<evidence type="ECO:0000259" key="2">
    <source>
        <dbReference type="PROSITE" id="PS50238"/>
    </source>
</evidence>
<dbReference type="GO" id="GO:0007165">
    <property type="term" value="P:signal transduction"/>
    <property type="evidence" value="ECO:0007669"/>
    <property type="project" value="InterPro"/>
</dbReference>
<evidence type="ECO:0000313" key="3">
    <source>
        <dbReference type="Proteomes" id="UP000095280"/>
    </source>
</evidence>
<dbReference type="Pfam" id="PF00620">
    <property type="entry name" value="RhoGAP"/>
    <property type="match status" value="1"/>
</dbReference>
<dbReference type="SUPFAM" id="SSF48350">
    <property type="entry name" value="GTPase activation domain, GAP"/>
    <property type="match status" value="1"/>
</dbReference>
<evidence type="ECO:0000313" key="4">
    <source>
        <dbReference type="WBParaSite" id="maker-uti_cns_0002798-snap-gene-0.10-mRNA-1"/>
    </source>
</evidence>
<keyword evidence="3" id="KW-1185">Reference proteome</keyword>
<dbReference type="PANTHER" id="PTHR14963:SF7">
    <property type="entry name" value="RHO GTPASE-ACTIVATING PROTEIN 19"/>
    <property type="match status" value="1"/>
</dbReference>
<dbReference type="InterPro" id="IPR000198">
    <property type="entry name" value="RhoGAP_dom"/>
</dbReference>
<dbReference type="GO" id="GO:0005096">
    <property type="term" value="F:GTPase activator activity"/>
    <property type="evidence" value="ECO:0007669"/>
    <property type="project" value="UniProtKB-KW"/>
</dbReference>
<dbReference type="PANTHER" id="PTHR14963">
    <property type="entry name" value="RHO GTPASE ACTIVATING PROTEIN 18,19-RELATED"/>
    <property type="match status" value="1"/>
</dbReference>
<feature type="domain" description="Rho-GAP" evidence="2">
    <location>
        <begin position="116"/>
        <end position="312"/>
    </location>
</feature>
<evidence type="ECO:0000256" key="1">
    <source>
        <dbReference type="ARBA" id="ARBA00022468"/>
    </source>
</evidence>
<name>A0A1I8GQM2_9PLAT</name>
<dbReference type="AlphaFoldDB" id="A0A1I8GQM2"/>
<dbReference type="Gene3D" id="1.10.555.10">
    <property type="entry name" value="Rho GTPase activation protein"/>
    <property type="match status" value="1"/>
</dbReference>
<proteinExistence type="predicted"/>
<organism evidence="3 4">
    <name type="scientific">Macrostomum lignano</name>
    <dbReference type="NCBI Taxonomy" id="282301"/>
    <lineage>
        <taxon>Eukaryota</taxon>
        <taxon>Metazoa</taxon>
        <taxon>Spiralia</taxon>
        <taxon>Lophotrochozoa</taxon>
        <taxon>Platyhelminthes</taxon>
        <taxon>Rhabditophora</taxon>
        <taxon>Macrostomorpha</taxon>
        <taxon>Macrostomida</taxon>
        <taxon>Macrostomidae</taxon>
        <taxon>Macrostomum</taxon>
    </lineage>
</organism>
<dbReference type="GO" id="GO:0051056">
    <property type="term" value="P:regulation of small GTPase mediated signal transduction"/>
    <property type="evidence" value="ECO:0007669"/>
    <property type="project" value="TreeGrafter"/>
</dbReference>
<dbReference type="SMART" id="SM00324">
    <property type="entry name" value="RhoGAP"/>
    <property type="match status" value="1"/>
</dbReference>
<sequence>MEVDSEDIQLLSMTMTDLRSDQLENQLLRHVDSLNKPLVNPRLRSSFEQLRAEHPRRFAELCKVHLSFITDVPADFLEDETACSGPRLAGHPDGLANKSTTSLTRWLAIGLLSRPAGLHRPPDDAAQLWQAESLLSLLSRQLQAGQPREGLFRKAGSLLRQRQIRDCLREGRLLDSADLSCHDTAGALKNCLADLPEPLLTSRLLPYFQRLAAPPPLLDQPLAAARQLRGLRLLMQLLPARRRCLLARLLCLLHSLSADPESRMCPESLGTVLGPALLYPPVCGWDAALVCARAVGLNSAAARLVELGPALLEIPESLGVDAARALDRLRLGRNPGADEVCLSLRFADCPRFPDPAGFTRAQLAGLYAAVHCLPESGRKRRLLRRFNRCNGGLAKPPAFYLRDFLCSRSTLHFTALFFFTAASKIC</sequence>
<dbReference type="Proteomes" id="UP000095280">
    <property type="component" value="Unplaced"/>
</dbReference>
<dbReference type="WBParaSite" id="maker-uti_cns_0002798-snap-gene-0.10-mRNA-1">
    <property type="protein sequence ID" value="maker-uti_cns_0002798-snap-gene-0.10-mRNA-1"/>
    <property type="gene ID" value="maker-uti_cns_0002798-snap-gene-0.10"/>
</dbReference>
<dbReference type="InterPro" id="IPR008936">
    <property type="entry name" value="Rho_GTPase_activation_prot"/>
</dbReference>
<protein>
    <submittedName>
        <fullName evidence="4">Rho-GAP domain-containing protein</fullName>
    </submittedName>
</protein>
<keyword evidence="1" id="KW-0343">GTPase activation</keyword>
<accession>A0A1I8GQM2</accession>
<dbReference type="GO" id="GO:0005737">
    <property type="term" value="C:cytoplasm"/>
    <property type="evidence" value="ECO:0007669"/>
    <property type="project" value="TreeGrafter"/>
</dbReference>
<reference evidence="4" key="1">
    <citation type="submission" date="2016-11" db="UniProtKB">
        <authorList>
            <consortium name="WormBaseParasite"/>
        </authorList>
    </citation>
    <scope>IDENTIFICATION</scope>
</reference>